<dbReference type="AlphaFoldDB" id="A0AA91I851"/>
<evidence type="ECO:0000313" key="1">
    <source>
        <dbReference type="EMBL" id="OAK58062.1"/>
    </source>
</evidence>
<dbReference type="Proteomes" id="UP000077852">
    <property type="component" value="Unassembled WGS sequence"/>
</dbReference>
<dbReference type="EMBL" id="LVHG01000084">
    <property type="protein sequence ID" value="OAK58062.1"/>
    <property type="molecule type" value="Genomic_DNA"/>
</dbReference>
<protein>
    <submittedName>
        <fullName evidence="1">Uncharacterized protein</fullName>
    </submittedName>
</protein>
<sequence length="135" mass="15050">MCEYWRLPTQFPDTHDPPDAFAFATMEEAMQSIDSLVEQHIRESECHLRHIDELMAKASQPPIEASAAPELRTLLSQVRKSRAQLAQELDELRRGLVDGDGPSKVQRGEGLNSALQAVGLQLEQALTAILDFRGL</sequence>
<name>A0AA91I851_VARPD</name>
<comment type="caution">
    <text evidence="1">The sequence shown here is derived from an EMBL/GenBank/DDBJ whole genome shotgun (WGS) entry which is preliminary data.</text>
</comment>
<organism evidence="1 2">
    <name type="scientific">Variovorax paradoxus</name>
    <dbReference type="NCBI Taxonomy" id="34073"/>
    <lineage>
        <taxon>Bacteria</taxon>
        <taxon>Pseudomonadati</taxon>
        <taxon>Pseudomonadota</taxon>
        <taxon>Betaproteobacteria</taxon>
        <taxon>Burkholderiales</taxon>
        <taxon>Comamonadaceae</taxon>
        <taxon>Variovorax</taxon>
    </lineage>
</organism>
<gene>
    <name evidence="1" type="ORF">A3K87_03375</name>
</gene>
<proteinExistence type="predicted"/>
<reference evidence="1 2" key="1">
    <citation type="submission" date="2016-03" db="EMBL/GenBank/DDBJ databases">
        <title>Genome sequence of Variovorax paradoxus KB5.</title>
        <authorList>
            <person name="Jeong H."/>
            <person name="Hong C.E."/>
            <person name="Jo S.H."/>
            <person name="Park J.M."/>
        </authorList>
    </citation>
    <scope>NUCLEOTIDE SEQUENCE [LARGE SCALE GENOMIC DNA]</scope>
    <source>
        <strain evidence="1 2">KB5</strain>
    </source>
</reference>
<evidence type="ECO:0000313" key="2">
    <source>
        <dbReference type="Proteomes" id="UP000077852"/>
    </source>
</evidence>
<accession>A0AA91I851</accession>